<name>A0A2T4Q007_STAWA</name>
<dbReference type="RefSeq" id="WP_107532871.1">
    <property type="nucleotide sequence ID" value="NZ_PZEV01000020.1"/>
</dbReference>
<dbReference type="EMBL" id="PZEV01000020">
    <property type="protein sequence ID" value="PTI50879.1"/>
    <property type="molecule type" value="Genomic_DNA"/>
</dbReference>
<proteinExistence type="predicted"/>
<evidence type="ECO:0000313" key="2">
    <source>
        <dbReference type="Proteomes" id="UP000240717"/>
    </source>
</evidence>
<dbReference type="Gene3D" id="1.10.260.40">
    <property type="entry name" value="lambda repressor-like DNA-binding domains"/>
    <property type="match status" value="1"/>
</dbReference>
<dbReference type="Proteomes" id="UP000240717">
    <property type="component" value="Unassembled WGS sequence"/>
</dbReference>
<dbReference type="InterPro" id="IPR010982">
    <property type="entry name" value="Lambda_DNA-bd_dom_sf"/>
</dbReference>
<evidence type="ECO:0000313" key="1">
    <source>
        <dbReference type="EMBL" id="PTI50879.1"/>
    </source>
</evidence>
<dbReference type="GO" id="GO:0003677">
    <property type="term" value="F:DNA binding"/>
    <property type="evidence" value="ECO:0007669"/>
    <property type="project" value="InterPro"/>
</dbReference>
<dbReference type="CDD" id="cd00093">
    <property type="entry name" value="HTH_XRE"/>
    <property type="match status" value="1"/>
</dbReference>
<dbReference type="SUPFAM" id="SSF47413">
    <property type="entry name" value="lambda repressor-like DNA-binding domains"/>
    <property type="match status" value="1"/>
</dbReference>
<organism evidence="1 2">
    <name type="scientific">Staphylococcus warneri</name>
    <dbReference type="NCBI Taxonomy" id="1292"/>
    <lineage>
        <taxon>Bacteria</taxon>
        <taxon>Bacillati</taxon>
        <taxon>Bacillota</taxon>
        <taxon>Bacilli</taxon>
        <taxon>Bacillales</taxon>
        <taxon>Staphylococcaceae</taxon>
        <taxon>Staphylococcus</taxon>
    </lineage>
</organism>
<dbReference type="AlphaFoldDB" id="A0A2T4Q007"/>
<protein>
    <recommendedName>
        <fullName evidence="3">XRE family transcriptional regulator</fullName>
    </recommendedName>
</protein>
<evidence type="ECO:0008006" key="3">
    <source>
        <dbReference type="Google" id="ProtNLM"/>
    </source>
</evidence>
<accession>A0A2T4Q007</accession>
<reference evidence="1 2" key="1">
    <citation type="journal article" date="2016" name="Front. Microbiol.">
        <title>Comprehensive Phylogenetic Analysis of Bovine Non-aureus Staphylococci Species Based on Whole-Genome Sequencing.</title>
        <authorList>
            <person name="Naushad S."/>
            <person name="Barkema H.W."/>
            <person name="Luby C."/>
            <person name="Condas L.A."/>
            <person name="Nobrega D.B."/>
            <person name="Carson D.A."/>
            <person name="De Buck J."/>
        </authorList>
    </citation>
    <scope>NUCLEOTIDE SEQUENCE [LARGE SCALE GENOMIC DNA]</scope>
    <source>
        <strain evidence="1 2">SNUC 2993</strain>
    </source>
</reference>
<gene>
    <name evidence="1" type="ORF">BU085_07045</name>
</gene>
<dbReference type="InterPro" id="IPR001387">
    <property type="entry name" value="Cro/C1-type_HTH"/>
</dbReference>
<comment type="caution">
    <text evidence="1">The sequence shown here is derived from an EMBL/GenBank/DDBJ whole genome shotgun (WGS) entry which is preliminary data.</text>
</comment>
<sequence length="82" mass="9345">MSNVFGENIKKFRGNDTVRNVAKGIGISHTYLDTLEKGIDPRNNKHVSPSVITVYKIASYYEVNVNKLFEWLITDIKEANND</sequence>